<dbReference type="SUPFAM" id="SSF50249">
    <property type="entry name" value="Nucleic acid-binding proteins"/>
    <property type="match status" value="2"/>
</dbReference>
<dbReference type="CDD" id="cd05794">
    <property type="entry name" value="S1_EF-P_repeat_2"/>
    <property type="match status" value="1"/>
</dbReference>
<dbReference type="InterPro" id="IPR013185">
    <property type="entry name" value="Transl_elong_KOW-like"/>
</dbReference>
<evidence type="ECO:0000313" key="11">
    <source>
        <dbReference type="EMBL" id="TWU65797.1"/>
    </source>
</evidence>
<comment type="pathway">
    <text evidence="2 7">Protein biosynthesis; polypeptide chain elongation.</text>
</comment>
<keyword evidence="6 7" id="KW-0648">Protein biosynthesis</keyword>
<evidence type="ECO:0000256" key="4">
    <source>
        <dbReference type="ARBA" id="ARBA00022490"/>
    </source>
</evidence>
<evidence type="ECO:0000259" key="9">
    <source>
        <dbReference type="SMART" id="SM00841"/>
    </source>
</evidence>
<comment type="similarity">
    <text evidence="3 7">Belongs to the elongation factor P family.</text>
</comment>
<keyword evidence="4 7" id="KW-0963">Cytoplasm</keyword>
<dbReference type="InterPro" id="IPR008991">
    <property type="entry name" value="Translation_prot_SH3-like_sf"/>
</dbReference>
<comment type="function">
    <text evidence="7">Involved in peptide bond synthesis. Stimulates efficient translation and peptide-bond synthesis on native or reconstituted 70S ribosomes in vitro. Probably functions indirectly by altering the affinity of the ribosome for aminoacyl-tRNA, thus increasing their reactivity as acceptors for peptidyl transferase.</text>
</comment>
<dbReference type="NCBIfam" id="NF001810">
    <property type="entry name" value="PRK00529.1"/>
    <property type="match status" value="1"/>
</dbReference>
<dbReference type="GO" id="GO:0005829">
    <property type="term" value="C:cytosol"/>
    <property type="evidence" value="ECO:0007669"/>
    <property type="project" value="UniProtKB-ARBA"/>
</dbReference>
<comment type="subcellular location">
    <subcellularLocation>
        <location evidence="1 7">Cytoplasm</location>
    </subcellularLocation>
</comment>
<dbReference type="FunFam" id="2.30.30.30:FF:000003">
    <property type="entry name" value="Elongation factor P"/>
    <property type="match status" value="1"/>
</dbReference>
<dbReference type="SUPFAM" id="SSF50104">
    <property type="entry name" value="Translation proteins SH3-like domain"/>
    <property type="match status" value="1"/>
</dbReference>
<evidence type="ECO:0000256" key="1">
    <source>
        <dbReference type="ARBA" id="ARBA00004496"/>
    </source>
</evidence>
<evidence type="ECO:0000256" key="6">
    <source>
        <dbReference type="ARBA" id="ARBA00022917"/>
    </source>
</evidence>
<keyword evidence="5 7" id="KW-0251">Elongation factor</keyword>
<dbReference type="AlphaFoldDB" id="A0A5C6FRS8"/>
<dbReference type="GO" id="GO:0043043">
    <property type="term" value="P:peptide biosynthetic process"/>
    <property type="evidence" value="ECO:0007669"/>
    <property type="project" value="InterPro"/>
</dbReference>
<dbReference type="GO" id="GO:0003746">
    <property type="term" value="F:translation elongation factor activity"/>
    <property type="evidence" value="ECO:0007669"/>
    <property type="project" value="UniProtKB-UniRule"/>
</dbReference>
<dbReference type="Proteomes" id="UP000316476">
    <property type="component" value="Unassembled WGS sequence"/>
</dbReference>
<dbReference type="PANTHER" id="PTHR30053">
    <property type="entry name" value="ELONGATION FACTOR P"/>
    <property type="match status" value="1"/>
</dbReference>
<evidence type="ECO:0000256" key="7">
    <source>
        <dbReference type="HAMAP-Rule" id="MF_00141"/>
    </source>
</evidence>
<sequence>MDVGGTRPRQNGDRPLNFATFEGFPDVTPVRADRFRRSPCSFLESSLYLESGAWPDSWDEDVATYNTSDFRKGLKVQIDGEPYLMIEMNFVKPGKGNALYKCKMKNLIRGTTLERTYKGGDSLESADVETTEVSFLYRQGQDYVFMDGQTFEQYEVAEAVAGDIWKYLKDGMKCTMTLYNGNAIIVEAPLQVELEVVDCAPGAKGDTATNVTKPAKVETDAEFIVPGFIKIGNVIKVDTRTGEYVERVSN</sequence>
<proteinExistence type="inferred from homology"/>
<feature type="domain" description="Elongation factor P C-terminal" evidence="9">
    <location>
        <begin position="192"/>
        <end position="247"/>
    </location>
</feature>
<evidence type="ECO:0000256" key="3">
    <source>
        <dbReference type="ARBA" id="ARBA00009479"/>
    </source>
</evidence>
<evidence type="ECO:0000313" key="12">
    <source>
        <dbReference type="Proteomes" id="UP000316476"/>
    </source>
</evidence>
<dbReference type="FunFam" id="2.40.50.140:FF:000004">
    <property type="entry name" value="Elongation factor P"/>
    <property type="match status" value="1"/>
</dbReference>
<dbReference type="InterPro" id="IPR001059">
    <property type="entry name" value="Transl_elong_P/YeiP_cen"/>
</dbReference>
<reference evidence="11 12" key="1">
    <citation type="submission" date="2019-02" db="EMBL/GenBank/DDBJ databases">
        <title>Deep-cultivation of Planctomycetes and their phenomic and genomic characterization uncovers novel biology.</title>
        <authorList>
            <person name="Wiegand S."/>
            <person name="Jogler M."/>
            <person name="Boedeker C."/>
            <person name="Pinto D."/>
            <person name="Vollmers J."/>
            <person name="Rivas-Marin E."/>
            <person name="Kohn T."/>
            <person name="Peeters S.H."/>
            <person name="Heuer A."/>
            <person name="Rast P."/>
            <person name="Oberbeckmann S."/>
            <person name="Bunk B."/>
            <person name="Jeske O."/>
            <person name="Meyerdierks A."/>
            <person name="Storesund J.E."/>
            <person name="Kallscheuer N."/>
            <person name="Luecker S."/>
            <person name="Lage O.M."/>
            <person name="Pohl T."/>
            <person name="Merkel B.J."/>
            <person name="Hornburger P."/>
            <person name="Mueller R.-W."/>
            <person name="Bruemmer F."/>
            <person name="Labrenz M."/>
            <person name="Spormann A.M."/>
            <person name="Op Den Camp H."/>
            <person name="Overmann J."/>
            <person name="Amann R."/>
            <person name="Jetten M.S.M."/>
            <person name="Mascher T."/>
            <person name="Medema M.H."/>
            <person name="Devos D.P."/>
            <person name="Kaster A.-K."/>
            <person name="Ovreas L."/>
            <person name="Rohde M."/>
            <person name="Galperin M.Y."/>
            <person name="Jogler C."/>
        </authorList>
    </citation>
    <scope>NUCLEOTIDE SEQUENCE [LARGE SCALE GENOMIC DNA]</scope>
    <source>
        <strain evidence="11 12">V7</strain>
    </source>
</reference>
<dbReference type="InterPro" id="IPR015365">
    <property type="entry name" value="Elong-fact-P_C"/>
</dbReference>
<protein>
    <recommendedName>
        <fullName evidence="7 8">Elongation factor P</fullName>
        <shortName evidence="7">EF-P</shortName>
    </recommendedName>
</protein>
<evidence type="ECO:0000256" key="2">
    <source>
        <dbReference type="ARBA" id="ARBA00004815"/>
    </source>
</evidence>
<dbReference type="Gene3D" id="2.30.30.30">
    <property type="match status" value="1"/>
</dbReference>
<gene>
    <name evidence="7 11" type="primary">efp</name>
    <name evidence="11" type="ORF">V7x_13500</name>
</gene>
<dbReference type="Pfam" id="PF09285">
    <property type="entry name" value="Elong-fact-P_C"/>
    <property type="match status" value="1"/>
</dbReference>
<dbReference type="InterPro" id="IPR012340">
    <property type="entry name" value="NA-bd_OB-fold"/>
</dbReference>
<accession>A0A5C6FRS8</accession>
<dbReference type="HAMAP" id="MF_00141">
    <property type="entry name" value="EF_P"/>
    <property type="match status" value="1"/>
</dbReference>
<dbReference type="CDD" id="cd04470">
    <property type="entry name" value="S1_EF-P_repeat_1"/>
    <property type="match status" value="1"/>
</dbReference>
<comment type="caution">
    <text evidence="11">The sequence shown here is derived from an EMBL/GenBank/DDBJ whole genome shotgun (WGS) entry which is preliminary data.</text>
</comment>
<evidence type="ECO:0000259" key="10">
    <source>
        <dbReference type="SMART" id="SM01185"/>
    </source>
</evidence>
<dbReference type="NCBIfam" id="TIGR00038">
    <property type="entry name" value="efp"/>
    <property type="match status" value="1"/>
</dbReference>
<name>A0A5C6FRS8_9PLAN</name>
<dbReference type="Gene3D" id="2.40.50.140">
    <property type="entry name" value="Nucleic acid-binding proteins"/>
    <property type="match status" value="2"/>
</dbReference>
<organism evidence="11 12">
    <name type="scientific">Crateriforma conspicua</name>
    <dbReference type="NCBI Taxonomy" id="2527996"/>
    <lineage>
        <taxon>Bacteria</taxon>
        <taxon>Pseudomonadati</taxon>
        <taxon>Planctomycetota</taxon>
        <taxon>Planctomycetia</taxon>
        <taxon>Planctomycetales</taxon>
        <taxon>Planctomycetaceae</taxon>
        <taxon>Crateriforma</taxon>
    </lineage>
</organism>
<dbReference type="EMBL" id="SJPZ01000001">
    <property type="protein sequence ID" value="TWU65797.1"/>
    <property type="molecule type" value="Genomic_DNA"/>
</dbReference>
<dbReference type="PANTHER" id="PTHR30053:SF12">
    <property type="entry name" value="ELONGATION FACTOR P (EF-P) FAMILY PROTEIN"/>
    <property type="match status" value="1"/>
</dbReference>
<dbReference type="SMART" id="SM01185">
    <property type="entry name" value="EFP"/>
    <property type="match status" value="1"/>
</dbReference>
<dbReference type="FunFam" id="2.40.50.140:FF:000009">
    <property type="entry name" value="Elongation factor P"/>
    <property type="match status" value="1"/>
</dbReference>
<evidence type="ECO:0000256" key="5">
    <source>
        <dbReference type="ARBA" id="ARBA00022768"/>
    </source>
</evidence>
<dbReference type="SMART" id="SM00841">
    <property type="entry name" value="Elong-fact-P_C"/>
    <property type="match status" value="1"/>
</dbReference>
<dbReference type="Pfam" id="PF08207">
    <property type="entry name" value="EFP_N"/>
    <property type="match status" value="1"/>
</dbReference>
<dbReference type="InterPro" id="IPR020599">
    <property type="entry name" value="Transl_elong_fac_P/YeiP"/>
</dbReference>
<dbReference type="InterPro" id="IPR014722">
    <property type="entry name" value="Rib_uL2_dom2"/>
</dbReference>
<dbReference type="InterPro" id="IPR011768">
    <property type="entry name" value="Transl_elongation_fac_P"/>
</dbReference>
<evidence type="ECO:0000256" key="8">
    <source>
        <dbReference type="NCBIfam" id="TIGR00038"/>
    </source>
</evidence>
<dbReference type="UniPathway" id="UPA00345"/>
<feature type="domain" description="Translation elongation factor P/YeiP central" evidence="10">
    <location>
        <begin position="130"/>
        <end position="184"/>
    </location>
</feature>
<dbReference type="Pfam" id="PF01132">
    <property type="entry name" value="EFP"/>
    <property type="match status" value="1"/>
</dbReference>